<evidence type="ECO:0000256" key="1">
    <source>
        <dbReference type="ARBA" id="ARBA00006738"/>
    </source>
</evidence>
<dbReference type="Gene3D" id="3.40.1350.10">
    <property type="match status" value="1"/>
</dbReference>
<dbReference type="OrthoDB" id="9794876at2"/>
<sequence>MNHNQELGAAGEELAANYLLDAGYAVLERNWRCNLGELDIVAETNGQIIGVEVKTRSSLGFGHPAEAVNPAKLRRLSLLVRRWCVTHRRNPHTVRVDVLAILMPPGREPRIEHLIGVES</sequence>
<gene>
    <name evidence="3" type="ORF">FQ154_13540</name>
</gene>
<dbReference type="PANTHER" id="PTHR34039">
    <property type="entry name" value="UPF0102 PROTEIN YRAN"/>
    <property type="match status" value="1"/>
</dbReference>
<comment type="similarity">
    <text evidence="1 2">Belongs to the UPF0102 family.</text>
</comment>
<dbReference type="InterPro" id="IPR011335">
    <property type="entry name" value="Restrct_endonuc-II-like"/>
</dbReference>
<dbReference type="HAMAP" id="MF_00048">
    <property type="entry name" value="UPF0102"/>
    <property type="match status" value="1"/>
</dbReference>
<proteinExistence type="inferred from homology"/>
<dbReference type="CDD" id="cd20736">
    <property type="entry name" value="PoNe_Nuclease"/>
    <property type="match status" value="1"/>
</dbReference>
<dbReference type="EMBL" id="VOBL01000014">
    <property type="protein sequence ID" value="KAA0975814.1"/>
    <property type="molecule type" value="Genomic_DNA"/>
</dbReference>
<evidence type="ECO:0000256" key="2">
    <source>
        <dbReference type="HAMAP-Rule" id="MF_00048"/>
    </source>
</evidence>
<dbReference type="AlphaFoldDB" id="A0A5B0E9U7"/>
<comment type="caution">
    <text evidence="3">The sequence shown here is derived from an EMBL/GenBank/DDBJ whole genome shotgun (WGS) entry which is preliminary data.</text>
</comment>
<dbReference type="InterPro" id="IPR003509">
    <property type="entry name" value="UPF0102_YraN-like"/>
</dbReference>
<organism evidence="3 4">
    <name type="scientific">Paeniglutamicibacter gangotriensis</name>
    <dbReference type="NCBI Taxonomy" id="254787"/>
    <lineage>
        <taxon>Bacteria</taxon>
        <taxon>Bacillati</taxon>
        <taxon>Actinomycetota</taxon>
        <taxon>Actinomycetes</taxon>
        <taxon>Micrococcales</taxon>
        <taxon>Micrococcaceae</taxon>
        <taxon>Paeniglutamicibacter</taxon>
    </lineage>
</organism>
<protein>
    <recommendedName>
        <fullName evidence="2">UPF0102 protein FQ154_13540</fullName>
    </recommendedName>
</protein>
<reference evidence="3 4" key="1">
    <citation type="submission" date="2019-07" db="EMBL/GenBank/DDBJ databases">
        <title>Analysis of the biochemical properties, biological activity and biotechnological potential of siderophores and biosurfactants produced by Antarctic psychrotolerant bacteria.</title>
        <authorList>
            <person name="Styczynski M."/>
            <person name="Krucon T."/>
            <person name="Decewicz P."/>
            <person name="Dziewit L."/>
        </authorList>
    </citation>
    <scope>NUCLEOTIDE SEQUENCE [LARGE SCALE GENOMIC DNA]</scope>
    <source>
        <strain evidence="3 4">ANT_H27</strain>
    </source>
</reference>
<dbReference type="RefSeq" id="WP_007271472.1">
    <property type="nucleotide sequence ID" value="NZ_VOBL01000014.1"/>
</dbReference>
<dbReference type="GO" id="GO:0003676">
    <property type="term" value="F:nucleic acid binding"/>
    <property type="evidence" value="ECO:0007669"/>
    <property type="project" value="InterPro"/>
</dbReference>
<dbReference type="PANTHER" id="PTHR34039:SF1">
    <property type="entry name" value="UPF0102 PROTEIN YRAN"/>
    <property type="match status" value="1"/>
</dbReference>
<evidence type="ECO:0000313" key="4">
    <source>
        <dbReference type="Proteomes" id="UP000323856"/>
    </source>
</evidence>
<dbReference type="SUPFAM" id="SSF52980">
    <property type="entry name" value="Restriction endonuclease-like"/>
    <property type="match status" value="1"/>
</dbReference>
<dbReference type="Pfam" id="PF02021">
    <property type="entry name" value="UPF0102"/>
    <property type="match status" value="1"/>
</dbReference>
<accession>A0A5B0E9U7</accession>
<dbReference type="InterPro" id="IPR011856">
    <property type="entry name" value="tRNA_endonuc-like_dom_sf"/>
</dbReference>
<name>A0A5B0E9U7_9MICC</name>
<dbReference type="NCBIfam" id="NF009154">
    <property type="entry name" value="PRK12497.3-3"/>
    <property type="match status" value="1"/>
</dbReference>
<dbReference type="Proteomes" id="UP000323856">
    <property type="component" value="Unassembled WGS sequence"/>
</dbReference>
<evidence type="ECO:0000313" key="3">
    <source>
        <dbReference type="EMBL" id="KAA0975814.1"/>
    </source>
</evidence>